<dbReference type="SUPFAM" id="SSF51905">
    <property type="entry name" value="FAD/NAD(P)-binding domain"/>
    <property type="match status" value="2"/>
</dbReference>
<feature type="domain" description="FAD/NAD(P)-binding" evidence="1">
    <location>
        <begin position="3"/>
        <end position="296"/>
    </location>
</feature>
<evidence type="ECO:0000259" key="1">
    <source>
        <dbReference type="Pfam" id="PF07992"/>
    </source>
</evidence>
<name>A0A1B8TPB3_9FLAO</name>
<dbReference type="OrthoDB" id="9805710at2"/>
<proteinExistence type="predicted"/>
<evidence type="ECO:0000313" key="3">
    <source>
        <dbReference type="Proteomes" id="UP000092584"/>
    </source>
</evidence>
<dbReference type="PANTHER" id="PTHR43755:SF1">
    <property type="entry name" value="FAD-DEPENDENT PYRIDINE NUCLEOTIDE-DISULPHIDE OXIDOREDUCTASE"/>
    <property type="match status" value="1"/>
</dbReference>
<comment type="caution">
    <text evidence="2">The sequence shown here is derived from an EMBL/GenBank/DDBJ whole genome shotgun (WGS) entry which is preliminary data.</text>
</comment>
<evidence type="ECO:0000313" key="2">
    <source>
        <dbReference type="EMBL" id="OBY61404.1"/>
    </source>
</evidence>
<dbReference type="InterPro" id="IPR052541">
    <property type="entry name" value="SQRD"/>
</dbReference>
<dbReference type="AlphaFoldDB" id="A0A1B8TPB3"/>
<dbReference type="KEGG" id="pob:LPB03_00070"/>
<dbReference type="RefSeq" id="WP_065320734.1">
    <property type="nucleotide sequence ID" value="NZ_CP017477.1"/>
</dbReference>
<protein>
    <submittedName>
        <fullName evidence="2">Oxidoreductase</fullName>
    </submittedName>
</protein>
<dbReference type="Gene3D" id="3.50.50.60">
    <property type="entry name" value="FAD/NAD(P)-binding domain"/>
    <property type="match status" value="2"/>
</dbReference>
<accession>A0A1B8TPB3</accession>
<gene>
    <name evidence="2" type="ORF">LPB3_16470</name>
</gene>
<dbReference type="GO" id="GO:0016491">
    <property type="term" value="F:oxidoreductase activity"/>
    <property type="evidence" value="ECO:0007669"/>
    <property type="project" value="InterPro"/>
</dbReference>
<dbReference type="EMBL" id="LSFM01000027">
    <property type="protein sequence ID" value="OBY61404.1"/>
    <property type="molecule type" value="Genomic_DNA"/>
</dbReference>
<dbReference type="Proteomes" id="UP000092584">
    <property type="component" value="Unassembled WGS sequence"/>
</dbReference>
<organism evidence="2 3">
    <name type="scientific">Polaribacter vadi</name>
    <dbReference type="NCBI Taxonomy" id="1774273"/>
    <lineage>
        <taxon>Bacteria</taxon>
        <taxon>Pseudomonadati</taxon>
        <taxon>Bacteroidota</taxon>
        <taxon>Flavobacteriia</taxon>
        <taxon>Flavobacteriales</taxon>
        <taxon>Flavobacteriaceae</taxon>
    </lineage>
</organism>
<sequence length="411" mass="46537">MKNLVILGAGTAGTMMANHMVSKLPKKEWKISIIDQYKTHYYQPGFLFLPFDSYTEDQVKKVGKKFIPKDVVYHQQKIEKIDAENNLVVLENEVLAYDLLIIATGSKIAPQEVDGMHSKEWHKSIFDFYTYEGALALRNKLRTFKEGKLVVHITEMPIKCPVAPLEFAFLADDYFQKKGIRDKVDITYVTPLSGAFTKEFTSKTLGYLLEDKNIKIVTDFAIEKVDFENNKIIDYADTEVDYDLLVTVPTNMGDEVIEKSGLGDDLNFVPTHPNTLQSLAYENIFVIGDATNVPASKAGSVAHFQAETLTDNILLYLENKPLKEEFDGHANCFIETGKNKALLIDFNYEQEPVTGTFPIAGIGPLKLLKESVFNHWGKLAFRWIYWNVLLKGIPIPFVSRNMKTAGKNINN</sequence>
<dbReference type="PANTHER" id="PTHR43755">
    <property type="match status" value="1"/>
</dbReference>
<dbReference type="InterPro" id="IPR023753">
    <property type="entry name" value="FAD/NAD-binding_dom"/>
</dbReference>
<dbReference type="STRING" id="1774273.LPB03_00070"/>
<keyword evidence="3" id="KW-1185">Reference proteome</keyword>
<dbReference type="InterPro" id="IPR036188">
    <property type="entry name" value="FAD/NAD-bd_sf"/>
</dbReference>
<dbReference type="Pfam" id="PF07992">
    <property type="entry name" value="Pyr_redox_2"/>
    <property type="match status" value="1"/>
</dbReference>
<reference evidence="3" key="1">
    <citation type="submission" date="2016-02" db="EMBL/GenBank/DDBJ databases">
        <authorList>
            <person name="Shin S.-K."/>
            <person name="Yi H."/>
            <person name="Kim E."/>
        </authorList>
    </citation>
    <scope>NUCLEOTIDE SEQUENCE [LARGE SCALE GENOMIC DNA]</scope>
    <source>
        <strain evidence="3">LPB0003</strain>
    </source>
</reference>